<dbReference type="EMBL" id="BAAAQR010000005">
    <property type="protein sequence ID" value="GAA2146024.1"/>
    <property type="molecule type" value="Genomic_DNA"/>
</dbReference>
<name>A0ABP5LJ91_9ACTN</name>
<proteinExistence type="predicted"/>
<evidence type="ECO:0008006" key="3">
    <source>
        <dbReference type="Google" id="ProtNLM"/>
    </source>
</evidence>
<sequence length="368" mass="41070">MDRRVVLHIGTMKTGTSFIQSVLGKNQAALAENGVEFPGGFGVQARAVREMLKLPQQPRRNSRRWTKLATGLRESDRSGIFSMEFLSFAGEEQVRRLVEPFAGLDVRVVLTVRDQLRAMPAQWQTYTRNFGTDDWEGYLRHVEPSRGGTGRGTRAFKTFHRAQDVPTILSRWGGAPGVSSVEVVTVPPSGAPREELWNRFCAAAGIEPPEVSLEEVKDNESLGYASCDYLRRANAHLQDVPPRRYRKAMRPLAREVLVPLRPDEGRPQLDRRAATYARSRNAEIRDLLASDRYRLWGSPEDLPVPAELTEYPTTVSQPAAEQVRRAAEAVWEHAAAAAGAPTGSRPDDLDRLVEDAGRLLRQAHGWDG</sequence>
<evidence type="ECO:0000313" key="1">
    <source>
        <dbReference type="EMBL" id="GAA2146024.1"/>
    </source>
</evidence>
<gene>
    <name evidence="1" type="ORF">GCM10009844_21520</name>
</gene>
<dbReference type="Proteomes" id="UP001501771">
    <property type="component" value="Unassembled WGS sequence"/>
</dbReference>
<dbReference type="InterPro" id="IPR027417">
    <property type="entry name" value="P-loop_NTPase"/>
</dbReference>
<accession>A0ABP5LJ91</accession>
<comment type="caution">
    <text evidence="1">The sequence shown here is derived from an EMBL/GenBank/DDBJ whole genome shotgun (WGS) entry which is preliminary data.</text>
</comment>
<protein>
    <recommendedName>
        <fullName evidence="3">Sulfotransferase family protein</fullName>
    </recommendedName>
</protein>
<dbReference type="RefSeq" id="WP_344151341.1">
    <property type="nucleotide sequence ID" value="NZ_BAAAQR010000005.1"/>
</dbReference>
<organism evidence="1 2">
    <name type="scientific">Nocardioides koreensis</name>
    <dbReference type="NCBI Taxonomy" id="433651"/>
    <lineage>
        <taxon>Bacteria</taxon>
        <taxon>Bacillati</taxon>
        <taxon>Actinomycetota</taxon>
        <taxon>Actinomycetes</taxon>
        <taxon>Propionibacteriales</taxon>
        <taxon>Nocardioidaceae</taxon>
        <taxon>Nocardioides</taxon>
    </lineage>
</organism>
<reference evidence="2" key="1">
    <citation type="journal article" date="2019" name="Int. J. Syst. Evol. Microbiol.">
        <title>The Global Catalogue of Microorganisms (GCM) 10K type strain sequencing project: providing services to taxonomists for standard genome sequencing and annotation.</title>
        <authorList>
            <consortium name="The Broad Institute Genomics Platform"/>
            <consortium name="The Broad Institute Genome Sequencing Center for Infectious Disease"/>
            <person name="Wu L."/>
            <person name="Ma J."/>
        </authorList>
    </citation>
    <scope>NUCLEOTIDE SEQUENCE [LARGE SCALE GENOMIC DNA]</scope>
    <source>
        <strain evidence="2">JCM 16022</strain>
    </source>
</reference>
<dbReference type="SUPFAM" id="SSF52540">
    <property type="entry name" value="P-loop containing nucleoside triphosphate hydrolases"/>
    <property type="match status" value="1"/>
</dbReference>
<evidence type="ECO:0000313" key="2">
    <source>
        <dbReference type="Proteomes" id="UP001501771"/>
    </source>
</evidence>
<keyword evidence="2" id="KW-1185">Reference proteome</keyword>